<accession>A0A8H4K4U9</accession>
<dbReference type="GO" id="GO:0016042">
    <property type="term" value="P:lipid catabolic process"/>
    <property type="evidence" value="ECO:0007669"/>
    <property type="project" value="UniProtKB-UniRule"/>
</dbReference>
<evidence type="ECO:0000256" key="1">
    <source>
        <dbReference type="ARBA" id="ARBA00022801"/>
    </source>
</evidence>
<feature type="short sequence motif" description="GXSXG" evidence="4">
    <location>
        <begin position="8"/>
        <end position="12"/>
    </location>
</feature>
<proteinExistence type="predicted"/>
<evidence type="ECO:0000256" key="4">
    <source>
        <dbReference type="PROSITE-ProRule" id="PRU01161"/>
    </source>
</evidence>
<feature type="active site" description="Proton acceptor" evidence="4">
    <location>
        <position position="149"/>
    </location>
</feature>
<evidence type="ECO:0000313" key="6">
    <source>
        <dbReference type="EMBL" id="KAF4443531.1"/>
    </source>
</evidence>
<gene>
    <name evidence="6" type="ORF">FACUT_1268</name>
</gene>
<evidence type="ECO:0000259" key="5">
    <source>
        <dbReference type="PROSITE" id="PS51635"/>
    </source>
</evidence>
<evidence type="ECO:0000256" key="3">
    <source>
        <dbReference type="ARBA" id="ARBA00023098"/>
    </source>
</evidence>
<dbReference type="PROSITE" id="PS51635">
    <property type="entry name" value="PNPLA"/>
    <property type="match status" value="1"/>
</dbReference>
<protein>
    <submittedName>
        <fullName evidence="6">Patatin-like phospholipase</fullName>
    </submittedName>
</protein>
<dbReference type="EMBL" id="JAADJF010000028">
    <property type="protein sequence ID" value="KAF4443531.1"/>
    <property type="molecule type" value="Genomic_DNA"/>
</dbReference>
<dbReference type="GO" id="GO:0019369">
    <property type="term" value="P:arachidonate metabolic process"/>
    <property type="evidence" value="ECO:0007669"/>
    <property type="project" value="TreeGrafter"/>
</dbReference>
<comment type="caution">
    <text evidence="4">Lacks conserved residue(s) required for the propagation of feature annotation.</text>
</comment>
<comment type="caution">
    <text evidence="6">The sequence shown here is derived from an EMBL/GenBank/DDBJ whole genome shotgun (WGS) entry which is preliminary data.</text>
</comment>
<name>A0A8H4K4U9_9HYPO</name>
<dbReference type="SUPFAM" id="SSF52151">
    <property type="entry name" value="FabD/lysophospholipase-like"/>
    <property type="match status" value="1"/>
</dbReference>
<keyword evidence="3 4" id="KW-0443">Lipid metabolism</keyword>
<dbReference type="PANTHER" id="PTHR24185">
    <property type="entry name" value="CALCIUM-INDEPENDENT PHOSPHOLIPASE A2-GAMMA"/>
    <property type="match status" value="1"/>
</dbReference>
<feature type="active site" description="Nucleophile" evidence="4">
    <location>
        <position position="10"/>
    </location>
</feature>
<dbReference type="GO" id="GO:0016020">
    <property type="term" value="C:membrane"/>
    <property type="evidence" value="ECO:0007669"/>
    <property type="project" value="TreeGrafter"/>
</dbReference>
<dbReference type="GO" id="GO:0046486">
    <property type="term" value="P:glycerolipid metabolic process"/>
    <property type="evidence" value="ECO:0007669"/>
    <property type="project" value="UniProtKB-ARBA"/>
</dbReference>
<dbReference type="Pfam" id="PF01734">
    <property type="entry name" value="Patatin"/>
    <property type="match status" value="1"/>
</dbReference>
<reference evidence="6 7" key="1">
    <citation type="submission" date="2020-01" db="EMBL/GenBank/DDBJ databases">
        <title>Identification and distribution of gene clusters putatively required for synthesis of sphingolipid metabolism inhibitors in phylogenetically diverse species of the filamentous fungus Fusarium.</title>
        <authorList>
            <person name="Kim H.-S."/>
            <person name="Busman M."/>
            <person name="Brown D.W."/>
            <person name="Divon H."/>
            <person name="Uhlig S."/>
            <person name="Proctor R.H."/>
        </authorList>
    </citation>
    <scope>NUCLEOTIDE SEQUENCE [LARGE SCALE GENOMIC DNA]</scope>
    <source>
        <strain evidence="6 7">NRRL 13308</strain>
    </source>
</reference>
<dbReference type="InterPro" id="IPR016035">
    <property type="entry name" value="Acyl_Trfase/lysoPLipase"/>
</dbReference>
<dbReference type="OrthoDB" id="1658288at2759"/>
<dbReference type="InterPro" id="IPR002641">
    <property type="entry name" value="PNPLA_dom"/>
</dbReference>
<feature type="short sequence motif" description="DGA/G" evidence="4">
    <location>
        <begin position="149"/>
        <end position="151"/>
    </location>
</feature>
<evidence type="ECO:0000313" key="7">
    <source>
        <dbReference type="Proteomes" id="UP000536711"/>
    </source>
</evidence>
<dbReference type="Proteomes" id="UP000536711">
    <property type="component" value="Unassembled WGS sequence"/>
</dbReference>
<dbReference type="PANTHER" id="PTHR24185:SF1">
    <property type="entry name" value="CALCIUM-INDEPENDENT PHOSPHOLIPASE A2-GAMMA"/>
    <property type="match status" value="1"/>
</dbReference>
<dbReference type="GO" id="GO:0047499">
    <property type="term" value="F:calcium-independent phospholipase A2 activity"/>
    <property type="evidence" value="ECO:0007669"/>
    <property type="project" value="TreeGrafter"/>
</dbReference>
<keyword evidence="1 4" id="KW-0378">Hydrolase</keyword>
<dbReference type="Gene3D" id="3.40.1090.10">
    <property type="entry name" value="Cytosolic phospholipase A2 catalytic domain"/>
    <property type="match status" value="1"/>
</dbReference>
<sequence>MSFDVAFGTSGGGLCALMIGKLGMPITDAIGELLRVSEAVFGGAGIWKNTKILFKARYSAGKLLQEISAIPGSNQTMQPHAGPCQSYVVCRVAEPTWPHRLLPPAECLSTYNNGNINCTVAEAGRATSAAPTYFDPARIPASPDLLYVDGGLGFNNPIITITYPAQKPGIMPAADEVYVSIGTGKPPITVQNNVRNGWRPLERLLSMLGLFQAIEQLQDAAADTENAHIWFKFVFLPLWSSGRRVEYFRFNCEDIWDIGMDQWNQRNKILERTNTYLRQLPTIQEIRRCAALL</sequence>
<keyword evidence="2 4" id="KW-0442">Lipid degradation</keyword>
<dbReference type="AlphaFoldDB" id="A0A8H4K4U9"/>
<organism evidence="6 7">
    <name type="scientific">Fusarium acutatum</name>
    <dbReference type="NCBI Taxonomy" id="78861"/>
    <lineage>
        <taxon>Eukaryota</taxon>
        <taxon>Fungi</taxon>
        <taxon>Dikarya</taxon>
        <taxon>Ascomycota</taxon>
        <taxon>Pezizomycotina</taxon>
        <taxon>Sordariomycetes</taxon>
        <taxon>Hypocreomycetidae</taxon>
        <taxon>Hypocreales</taxon>
        <taxon>Nectriaceae</taxon>
        <taxon>Fusarium</taxon>
        <taxon>Fusarium fujikuroi species complex</taxon>
    </lineage>
</organism>
<keyword evidence="7" id="KW-1185">Reference proteome</keyword>
<feature type="domain" description="PNPLA" evidence="5">
    <location>
        <begin position="1"/>
        <end position="162"/>
    </location>
</feature>
<evidence type="ECO:0000256" key="2">
    <source>
        <dbReference type="ARBA" id="ARBA00022963"/>
    </source>
</evidence>